<dbReference type="VEuPathDB" id="FungiDB:SPPG_02609"/>
<feature type="signal peptide" evidence="2">
    <location>
        <begin position="1"/>
        <end position="20"/>
    </location>
</feature>
<evidence type="ECO:0000313" key="4">
    <source>
        <dbReference type="Proteomes" id="UP000053201"/>
    </source>
</evidence>
<feature type="compositionally biased region" description="Low complexity" evidence="1">
    <location>
        <begin position="239"/>
        <end position="267"/>
    </location>
</feature>
<dbReference type="OrthoDB" id="2107553at2759"/>
<gene>
    <name evidence="3" type="ORF">SPPG_02609</name>
</gene>
<feature type="region of interest" description="Disordered" evidence="1">
    <location>
        <begin position="207"/>
        <end position="271"/>
    </location>
</feature>
<keyword evidence="2" id="KW-0732">Signal</keyword>
<dbReference type="STRING" id="645134.A0A0L0HM34"/>
<dbReference type="InParanoid" id="A0A0L0HM34"/>
<reference evidence="3 4" key="1">
    <citation type="submission" date="2009-08" db="EMBL/GenBank/DDBJ databases">
        <title>The Genome Sequence of Spizellomyces punctatus strain DAOM BR117.</title>
        <authorList>
            <consortium name="The Broad Institute Genome Sequencing Platform"/>
            <person name="Russ C."/>
            <person name="Cuomo C."/>
            <person name="Shea T."/>
            <person name="Young S.K."/>
            <person name="Zeng Q."/>
            <person name="Koehrsen M."/>
            <person name="Haas B."/>
            <person name="Borodovsky M."/>
            <person name="Guigo R."/>
            <person name="Alvarado L."/>
            <person name="Berlin A."/>
            <person name="Bochicchio J."/>
            <person name="Borenstein D."/>
            <person name="Chapman S."/>
            <person name="Chen Z."/>
            <person name="Engels R."/>
            <person name="Freedman E."/>
            <person name="Gellesch M."/>
            <person name="Goldberg J."/>
            <person name="Griggs A."/>
            <person name="Gujja S."/>
            <person name="Heiman D."/>
            <person name="Hepburn T."/>
            <person name="Howarth C."/>
            <person name="Jen D."/>
            <person name="Larson L."/>
            <person name="Lewis B."/>
            <person name="Mehta T."/>
            <person name="Park D."/>
            <person name="Pearson M."/>
            <person name="Roberts A."/>
            <person name="Saif S."/>
            <person name="Shenoy N."/>
            <person name="Sisk P."/>
            <person name="Stolte C."/>
            <person name="Sykes S."/>
            <person name="Thomson T."/>
            <person name="Walk T."/>
            <person name="White J."/>
            <person name="Yandava C."/>
            <person name="Burger G."/>
            <person name="Gray M.W."/>
            <person name="Holland P.W.H."/>
            <person name="King N."/>
            <person name="Lang F.B.F."/>
            <person name="Roger A.J."/>
            <person name="Ruiz-Trillo I."/>
            <person name="Lander E."/>
            <person name="Nusbaum C."/>
        </authorList>
    </citation>
    <scope>NUCLEOTIDE SEQUENCE [LARGE SCALE GENOMIC DNA]</scope>
    <source>
        <strain evidence="3 4">DAOM BR117</strain>
    </source>
</reference>
<sequence length="295" mass="30028">MLKVSLATFALLLGASSARAQSCSVLVDDFTAIRTGSLPGETVVRDFNLLGGDYGKSDGASLTYTIDTTAKHVELTAGATENFWFAKFDRDSCFDLVTPKYQAIVFDLVAPAGSDFTMTLTQKTPDCVDRAGANSDSVYVPLTKYITPNGQKQTVTVPFSDFATNLAGQPFDMVHLKDWTIVGVKPVGTKMQLSNLLLTRACNGTLPSSTASTVSATGTATSSLPSTATGTATGSVPVSTGIPSSSAGASSSSTKTATATETPKTPGSNVTSGASGLGANGVLIAAAALGVAVAL</sequence>
<accession>A0A0L0HM34</accession>
<dbReference type="AlphaFoldDB" id="A0A0L0HM34"/>
<dbReference type="GeneID" id="27686183"/>
<organism evidence="3 4">
    <name type="scientific">Spizellomyces punctatus (strain DAOM BR117)</name>
    <dbReference type="NCBI Taxonomy" id="645134"/>
    <lineage>
        <taxon>Eukaryota</taxon>
        <taxon>Fungi</taxon>
        <taxon>Fungi incertae sedis</taxon>
        <taxon>Chytridiomycota</taxon>
        <taxon>Chytridiomycota incertae sedis</taxon>
        <taxon>Chytridiomycetes</taxon>
        <taxon>Spizellomycetales</taxon>
        <taxon>Spizellomycetaceae</taxon>
        <taxon>Spizellomyces</taxon>
    </lineage>
</organism>
<evidence type="ECO:0000256" key="2">
    <source>
        <dbReference type="SAM" id="SignalP"/>
    </source>
</evidence>
<evidence type="ECO:0000256" key="1">
    <source>
        <dbReference type="SAM" id="MobiDB-lite"/>
    </source>
</evidence>
<dbReference type="EMBL" id="KQ257453">
    <property type="protein sequence ID" value="KND02113.1"/>
    <property type="molecule type" value="Genomic_DNA"/>
</dbReference>
<feature type="compositionally biased region" description="Low complexity" evidence="1">
    <location>
        <begin position="208"/>
        <end position="223"/>
    </location>
</feature>
<dbReference type="Proteomes" id="UP000053201">
    <property type="component" value="Unassembled WGS sequence"/>
</dbReference>
<name>A0A0L0HM34_SPIPD</name>
<dbReference type="RefSeq" id="XP_016610152.1">
    <property type="nucleotide sequence ID" value="XM_016750893.1"/>
</dbReference>
<feature type="compositionally biased region" description="Polar residues" evidence="1">
    <location>
        <begin position="224"/>
        <end position="238"/>
    </location>
</feature>
<keyword evidence="4" id="KW-1185">Reference proteome</keyword>
<dbReference type="Gene3D" id="2.60.120.430">
    <property type="entry name" value="Galactose-binding lectin"/>
    <property type="match status" value="1"/>
</dbReference>
<protein>
    <submittedName>
        <fullName evidence="3">Uncharacterized protein</fullName>
    </submittedName>
</protein>
<evidence type="ECO:0000313" key="3">
    <source>
        <dbReference type="EMBL" id="KND02113.1"/>
    </source>
</evidence>
<proteinExistence type="predicted"/>
<feature type="chain" id="PRO_5005540066" evidence="2">
    <location>
        <begin position="21"/>
        <end position="295"/>
    </location>
</feature>